<evidence type="ECO:0000313" key="2">
    <source>
        <dbReference type="EMBL" id="PAV86714.1"/>
    </source>
</evidence>
<dbReference type="Proteomes" id="UP000218231">
    <property type="component" value="Unassembled WGS sequence"/>
</dbReference>
<keyword evidence="1" id="KW-1133">Transmembrane helix</keyword>
<dbReference type="OrthoDB" id="5860039at2759"/>
<organism evidence="2 3">
    <name type="scientific">Diploscapter pachys</name>
    <dbReference type="NCBI Taxonomy" id="2018661"/>
    <lineage>
        <taxon>Eukaryota</taxon>
        <taxon>Metazoa</taxon>
        <taxon>Ecdysozoa</taxon>
        <taxon>Nematoda</taxon>
        <taxon>Chromadorea</taxon>
        <taxon>Rhabditida</taxon>
        <taxon>Rhabditina</taxon>
        <taxon>Rhabditomorpha</taxon>
        <taxon>Rhabditoidea</taxon>
        <taxon>Rhabditidae</taxon>
        <taxon>Diploscapter</taxon>
    </lineage>
</organism>
<name>A0A2A2LKI8_9BILA</name>
<evidence type="ECO:0000313" key="3">
    <source>
        <dbReference type="Proteomes" id="UP000218231"/>
    </source>
</evidence>
<proteinExistence type="predicted"/>
<keyword evidence="3" id="KW-1185">Reference proteome</keyword>
<feature type="transmembrane region" description="Helical" evidence="1">
    <location>
        <begin position="137"/>
        <end position="156"/>
    </location>
</feature>
<sequence length="209" mass="23384">MAYPSAPSQNQDYNPPSYEEAQRNVFDAPPSYDSLYGQLREVDSPKGLAVFLRNACNAISNTLAAAIALAILNILPIAMIVIGSLNLNDCPDKEILPKWLLISGIFYLIRSGINFLYRLQKAEQQKPLCTRCIESLIEVFLFIWFILGCIWAISAYSTDNLQCDRVVVLFSFIYVVCSLALLALSCFLFCCCCCCICFKPKQEPNFSTA</sequence>
<feature type="transmembrane region" description="Helical" evidence="1">
    <location>
        <begin position="99"/>
        <end position="117"/>
    </location>
</feature>
<dbReference type="PANTHER" id="PTHR33444:SF2">
    <property type="entry name" value="MARVEL DOMAIN-CONTAINING PROTEIN"/>
    <property type="match status" value="1"/>
</dbReference>
<dbReference type="InterPro" id="IPR040350">
    <property type="entry name" value="TMEM272"/>
</dbReference>
<reference evidence="2 3" key="1">
    <citation type="journal article" date="2017" name="Curr. Biol.">
        <title>Genome architecture and evolution of a unichromosomal asexual nematode.</title>
        <authorList>
            <person name="Fradin H."/>
            <person name="Zegar C."/>
            <person name="Gutwein M."/>
            <person name="Lucas J."/>
            <person name="Kovtun M."/>
            <person name="Corcoran D."/>
            <person name="Baugh L.R."/>
            <person name="Kiontke K."/>
            <person name="Gunsalus K."/>
            <person name="Fitch D.H."/>
            <person name="Piano F."/>
        </authorList>
    </citation>
    <scope>NUCLEOTIDE SEQUENCE [LARGE SCALE GENOMIC DNA]</scope>
    <source>
        <strain evidence="2">PF1309</strain>
    </source>
</reference>
<feature type="transmembrane region" description="Helical" evidence="1">
    <location>
        <begin position="63"/>
        <end position="87"/>
    </location>
</feature>
<dbReference type="AlphaFoldDB" id="A0A2A2LKI8"/>
<dbReference type="STRING" id="2018661.A0A2A2LKI8"/>
<protein>
    <recommendedName>
        <fullName evidence="4">MARVEL domain-containing protein</fullName>
    </recommendedName>
</protein>
<dbReference type="EMBL" id="LIAE01006642">
    <property type="protein sequence ID" value="PAV86714.1"/>
    <property type="molecule type" value="Genomic_DNA"/>
</dbReference>
<keyword evidence="1" id="KW-0812">Transmembrane</keyword>
<gene>
    <name evidence="2" type="ORF">WR25_18078</name>
</gene>
<evidence type="ECO:0008006" key="4">
    <source>
        <dbReference type="Google" id="ProtNLM"/>
    </source>
</evidence>
<accession>A0A2A2LKI8</accession>
<feature type="transmembrane region" description="Helical" evidence="1">
    <location>
        <begin position="168"/>
        <end position="198"/>
    </location>
</feature>
<keyword evidence="1" id="KW-0472">Membrane</keyword>
<dbReference type="PANTHER" id="PTHR33444">
    <property type="entry name" value="SI:DKEY-19B23.12-RELATED"/>
    <property type="match status" value="1"/>
</dbReference>
<comment type="caution">
    <text evidence="2">The sequence shown here is derived from an EMBL/GenBank/DDBJ whole genome shotgun (WGS) entry which is preliminary data.</text>
</comment>
<evidence type="ECO:0000256" key="1">
    <source>
        <dbReference type="SAM" id="Phobius"/>
    </source>
</evidence>